<keyword evidence="6 8" id="KW-0315">Glutamine amidotransferase</keyword>
<comment type="caution">
    <text evidence="12">The sequence shown here is derived from an EMBL/GenBank/DDBJ whole genome shotgun (WGS) entry which is preliminary data.</text>
</comment>
<comment type="catalytic activity">
    <reaction evidence="7">
        <text>L-aspartate + L-glutamine + ATP + H2O = L-asparagine + L-glutamate + AMP + diphosphate + H(+)</text>
        <dbReference type="Rhea" id="RHEA:12228"/>
        <dbReference type="ChEBI" id="CHEBI:15377"/>
        <dbReference type="ChEBI" id="CHEBI:15378"/>
        <dbReference type="ChEBI" id="CHEBI:29985"/>
        <dbReference type="ChEBI" id="CHEBI:29991"/>
        <dbReference type="ChEBI" id="CHEBI:30616"/>
        <dbReference type="ChEBI" id="CHEBI:33019"/>
        <dbReference type="ChEBI" id="CHEBI:58048"/>
        <dbReference type="ChEBI" id="CHEBI:58359"/>
        <dbReference type="ChEBI" id="CHEBI:456215"/>
        <dbReference type="EC" id="6.3.5.4"/>
    </reaction>
</comment>
<evidence type="ECO:0000313" key="13">
    <source>
        <dbReference type="Proteomes" id="UP000321080"/>
    </source>
</evidence>
<keyword evidence="8" id="KW-0028">Amino-acid biosynthesis</keyword>
<evidence type="ECO:0000256" key="10">
    <source>
        <dbReference type="PIRSR" id="PIRSR001589-3"/>
    </source>
</evidence>
<sequence length="617" mass="70929">MCGFLTEFSFNSNITGKSIFTNLLGLSKHRGPDSTEIFSCDHYQLGFNRLAVLDLSENGNQPKYSPSKRYHVVFNGEIYNYKELKTQYKLKNLKSTSDTEVLVHLLDLLGVKDTLNALNGMFAIAVMDVQANTLYLARDFAGIKPLFYGMSSNGLVAASQFNQVFKHPWFKDSLKLRADVIKEYFAFGYMQAPNTIYKNIFQVKPGECIVIKDNETVERFSFNKEIATKEEMLKCFEKNQTKAALMKAVERQLVSDVPLASFLSGGIDSPLITALAKNKKPDLRAFTLSVKDDALDEGAQASLYAKELGINHEIQQVKETDLISEINKHFMFFGEPFGDYSSIPTYLITKKAKEHHTVMLSGDGGDELFFGYPRMLDIVKNRHWFKLPILIRRPLIRLASKLKLNKTWGPFHYKTIGEWVQGKQAYIFKNQLNEFFKDAEFSNEFKELYNFEHANTNKDLILKLRENEFFGHLQRVLVKVDRMSMANSLEVRVPFLDKEVVRETFNRLPETFQSSNDLKKTLKLLMLDFYSSSSINNKKQGFAVPMEKWLKGPLKKEVKTLVFDTAFYGAGLIKTNAIKDYVKDFYANKHEAAWGVWHIYAWQKWAQCEGLIQNNLN</sequence>
<reference evidence="12 13" key="1">
    <citation type="submission" date="2019-08" db="EMBL/GenBank/DDBJ databases">
        <title>Seonamhaeicola sediminis sp. nov., isolated from marine sediment.</title>
        <authorList>
            <person name="Cao W.R."/>
        </authorList>
    </citation>
    <scope>NUCLEOTIDE SEQUENCE [LARGE SCALE GENOMIC DNA]</scope>
    <source>
        <strain evidence="12 13">1505</strain>
    </source>
</reference>
<feature type="site" description="Important for beta-aspartyl-AMP intermediate formation" evidence="10">
    <location>
        <position position="363"/>
    </location>
</feature>
<keyword evidence="8" id="KW-0061">Asparagine biosynthesis</keyword>
<dbReference type="Gene3D" id="3.40.50.620">
    <property type="entry name" value="HUPs"/>
    <property type="match status" value="1"/>
</dbReference>
<dbReference type="RefSeq" id="WP_147766352.1">
    <property type="nucleotide sequence ID" value="NZ_VRKQ01000008.1"/>
</dbReference>
<dbReference type="Pfam" id="PF00733">
    <property type="entry name" value="Asn_synthase"/>
    <property type="match status" value="1"/>
</dbReference>
<dbReference type="PIRSF" id="PIRSF001589">
    <property type="entry name" value="Asn_synthetase_glu-h"/>
    <property type="match status" value="1"/>
</dbReference>
<comment type="pathway">
    <text evidence="1">Amino-acid biosynthesis; L-asparagine biosynthesis; L-asparagine from L-aspartate (L-Gln route): step 1/1.</text>
</comment>
<feature type="active site" description="For GATase activity" evidence="8">
    <location>
        <position position="2"/>
    </location>
</feature>
<dbReference type="Proteomes" id="UP000321080">
    <property type="component" value="Unassembled WGS sequence"/>
</dbReference>
<feature type="domain" description="Glutamine amidotransferase type-2" evidence="11">
    <location>
        <begin position="2"/>
        <end position="214"/>
    </location>
</feature>
<keyword evidence="13" id="KW-1185">Reference proteome</keyword>
<dbReference type="GO" id="GO:0005524">
    <property type="term" value="F:ATP binding"/>
    <property type="evidence" value="ECO:0007669"/>
    <property type="project" value="UniProtKB-KW"/>
</dbReference>
<accession>A0A5C7GLU0</accession>
<dbReference type="Pfam" id="PF13522">
    <property type="entry name" value="GATase_6"/>
    <property type="match status" value="1"/>
</dbReference>
<evidence type="ECO:0000256" key="4">
    <source>
        <dbReference type="ARBA" id="ARBA00022741"/>
    </source>
</evidence>
<dbReference type="InterPro" id="IPR014729">
    <property type="entry name" value="Rossmann-like_a/b/a_fold"/>
</dbReference>
<organism evidence="12 13">
    <name type="scientific">Seonamhaeicola maritimus</name>
    <dbReference type="NCBI Taxonomy" id="2591822"/>
    <lineage>
        <taxon>Bacteria</taxon>
        <taxon>Pseudomonadati</taxon>
        <taxon>Bacteroidota</taxon>
        <taxon>Flavobacteriia</taxon>
        <taxon>Flavobacteriales</taxon>
        <taxon>Flavobacteriaceae</taxon>
    </lineage>
</organism>
<keyword evidence="5 9" id="KW-0067">ATP-binding</keyword>
<feature type="binding site" evidence="9">
    <location>
        <position position="98"/>
    </location>
    <ligand>
        <name>L-glutamine</name>
        <dbReference type="ChEBI" id="CHEBI:58359"/>
    </ligand>
</feature>
<dbReference type="PROSITE" id="PS51278">
    <property type="entry name" value="GATASE_TYPE_2"/>
    <property type="match status" value="1"/>
</dbReference>
<proteinExistence type="inferred from homology"/>
<evidence type="ECO:0000256" key="8">
    <source>
        <dbReference type="PIRSR" id="PIRSR001589-1"/>
    </source>
</evidence>
<evidence type="ECO:0000256" key="6">
    <source>
        <dbReference type="ARBA" id="ARBA00022962"/>
    </source>
</evidence>
<dbReference type="GO" id="GO:0006529">
    <property type="term" value="P:asparagine biosynthetic process"/>
    <property type="evidence" value="ECO:0007669"/>
    <property type="project" value="UniProtKB-KW"/>
</dbReference>
<evidence type="ECO:0000256" key="1">
    <source>
        <dbReference type="ARBA" id="ARBA00005187"/>
    </source>
</evidence>
<evidence type="ECO:0000256" key="9">
    <source>
        <dbReference type="PIRSR" id="PIRSR001589-2"/>
    </source>
</evidence>
<dbReference type="EC" id="6.3.5.4" evidence="3"/>
<dbReference type="GO" id="GO:0005829">
    <property type="term" value="C:cytosol"/>
    <property type="evidence" value="ECO:0007669"/>
    <property type="project" value="TreeGrafter"/>
</dbReference>
<dbReference type="GO" id="GO:0004066">
    <property type="term" value="F:asparagine synthase (glutamine-hydrolyzing) activity"/>
    <property type="evidence" value="ECO:0007669"/>
    <property type="project" value="UniProtKB-EC"/>
</dbReference>
<dbReference type="AlphaFoldDB" id="A0A5C7GLU0"/>
<dbReference type="CDD" id="cd00712">
    <property type="entry name" value="AsnB"/>
    <property type="match status" value="1"/>
</dbReference>
<keyword evidence="4 9" id="KW-0547">Nucleotide-binding</keyword>
<keyword evidence="12" id="KW-0436">Ligase</keyword>
<dbReference type="InterPro" id="IPR033738">
    <property type="entry name" value="AsnB_N"/>
</dbReference>
<dbReference type="PANTHER" id="PTHR43284:SF1">
    <property type="entry name" value="ASPARAGINE SYNTHETASE"/>
    <property type="match status" value="1"/>
</dbReference>
<comment type="similarity">
    <text evidence="2">Belongs to the asparagine synthetase family.</text>
</comment>
<dbReference type="SUPFAM" id="SSF56235">
    <property type="entry name" value="N-terminal nucleophile aminohydrolases (Ntn hydrolases)"/>
    <property type="match status" value="1"/>
</dbReference>
<evidence type="ECO:0000256" key="5">
    <source>
        <dbReference type="ARBA" id="ARBA00022840"/>
    </source>
</evidence>
<gene>
    <name evidence="12" type="primary">asnB</name>
    <name evidence="12" type="ORF">FUA22_02990</name>
</gene>
<dbReference type="InterPro" id="IPR029055">
    <property type="entry name" value="Ntn_hydrolases_N"/>
</dbReference>
<protein>
    <recommendedName>
        <fullName evidence="3">asparagine synthase (glutamine-hydrolyzing)</fullName>
        <ecNumber evidence="3">6.3.5.4</ecNumber>
    </recommendedName>
</protein>
<evidence type="ECO:0000256" key="2">
    <source>
        <dbReference type="ARBA" id="ARBA00005752"/>
    </source>
</evidence>
<dbReference type="Gene3D" id="3.60.20.10">
    <property type="entry name" value="Glutamine Phosphoribosylpyrophosphate, subunit 1, domain 1"/>
    <property type="match status" value="1"/>
</dbReference>
<name>A0A5C7GLU0_9FLAO</name>
<dbReference type="InterPro" id="IPR001962">
    <property type="entry name" value="Asn_synthase"/>
</dbReference>
<dbReference type="InterPro" id="IPR017932">
    <property type="entry name" value="GATase_2_dom"/>
</dbReference>
<evidence type="ECO:0000256" key="7">
    <source>
        <dbReference type="ARBA" id="ARBA00048741"/>
    </source>
</evidence>
<feature type="binding site" evidence="9">
    <location>
        <begin position="361"/>
        <end position="362"/>
    </location>
    <ligand>
        <name>ATP</name>
        <dbReference type="ChEBI" id="CHEBI:30616"/>
    </ligand>
</feature>
<evidence type="ECO:0000259" key="11">
    <source>
        <dbReference type="PROSITE" id="PS51278"/>
    </source>
</evidence>
<dbReference type="NCBIfam" id="TIGR01536">
    <property type="entry name" value="asn_synth_AEB"/>
    <property type="match status" value="1"/>
</dbReference>
<evidence type="ECO:0000256" key="3">
    <source>
        <dbReference type="ARBA" id="ARBA00012737"/>
    </source>
</evidence>
<dbReference type="OrthoDB" id="9763290at2"/>
<dbReference type="EMBL" id="VRKQ01000008">
    <property type="protein sequence ID" value="TXG38871.1"/>
    <property type="molecule type" value="Genomic_DNA"/>
</dbReference>
<dbReference type="InterPro" id="IPR006426">
    <property type="entry name" value="Asn_synth_AEB"/>
</dbReference>
<dbReference type="CDD" id="cd01991">
    <property type="entry name" value="Asn_synthase_B_C"/>
    <property type="match status" value="1"/>
</dbReference>
<evidence type="ECO:0000313" key="12">
    <source>
        <dbReference type="EMBL" id="TXG38871.1"/>
    </source>
</evidence>
<dbReference type="SUPFAM" id="SSF52402">
    <property type="entry name" value="Adenine nucleotide alpha hydrolases-like"/>
    <property type="match status" value="1"/>
</dbReference>
<dbReference type="PANTHER" id="PTHR43284">
    <property type="entry name" value="ASPARAGINE SYNTHETASE (GLUTAMINE-HYDROLYZING)"/>
    <property type="match status" value="1"/>
</dbReference>
<dbReference type="InterPro" id="IPR051786">
    <property type="entry name" value="ASN_synthetase/amidase"/>
</dbReference>